<dbReference type="RefSeq" id="WP_282299354.1">
    <property type="nucleotide sequence ID" value="NZ_CP124616.1"/>
</dbReference>
<organism evidence="3 4">
    <name type="scientific">Tropicibacter oceani</name>
    <dbReference type="NCBI Taxonomy" id="3058420"/>
    <lineage>
        <taxon>Bacteria</taxon>
        <taxon>Pseudomonadati</taxon>
        <taxon>Pseudomonadota</taxon>
        <taxon>Alphaproteobacteria</taxon>
        <taxon>Rhodobacterales</taxon>
        <taxon>Roseobacteraceae</taxon>
        <taxon>Tropicibacter</taxon>
    </lineage>
</organism>
<dbReference type="EMBL" id="CP124616">
    <property type="protein sequence ID" value="WGW02722.1"/>
    <property type="molecule type" value="Genomic_DNA"/>
</dbReference>
<keyword evidence="2" id="KW-0472">Membrane</keyword>
<evidence type="ECO:0000256" key="2">
    <source>
        <dbReference type="SAM" id="Phobius"/>
    </source>
</evidence>
<keyword evidence="2" id="KW-1133">Transmembrane helix</keyword>
<dbReference type="Proteomes" id="UP001241605">
    <property type="component" value="Chromosome"/>
</dbReference>
<evidence type="ECO:0000256" key="1">
    <source>
        <dbReference type="SAM" id="MobiDB-lite"/>
    </source>
</evidence>
<feature type="region of interest" description="Disordered" evidence="1">
    <location>
        <begin position="121"/>
        <end position="143"/>
    </location>
</feature>
<sequence>MTTATYTANLPAQSGWFSRAEAWLDQRGKGAWIAAMVLGFIFFWPVGLALLAYMIWSKRMFNKSCRTGHRSHRHAAFSAMKPSGNTAFDAYKAETLQRLQDEQEAFEAFLQRLRDAKDKTEFDQFMDDRQKRAEADQRETEDA</sequence>
<evidence type="ECO:0000313" key="3">
    <source>
        <dbReference type="EMBL" id="WGW02722.1"/>
    </source>
</evidence>
<reference evidence="3 4" key="1">
    <citation type="submission" date="2023-05" db="EMBL/GenBank/DDBJ databases">
        <title>YMD87, complete Genome.</title>
        <authorList>
            <person name="Zhang J."/>
            <person name="Xu X."/>
        </authorList>
    </citation>
    <scope>NUCLEOTIDE SEQUENCE [LARGE SCALE GENOMIC DNA]</scope>
    <source>
        <strain evidence="3 4">YMD87</strain>
    </source>
</reference>
<keyword evidence="4" id="KW-1185">Reference proteome</keyword>
<evidence type="ECO:0000313" key="4">
    <source>
        <dbReference type="Proteomes" id="UP001241605"/>
    </source>
</evidence>
<dbReference type="Pfam" id="PF11014">
    <property type="entry name" value="DUF2852"/>
    <property type="match status" value="1"/>
</dbReference>
<protein>
    <submittedName>
        <fullName evidence="3">DUF2852 domain-containing protein</fullName>
    </submittedName>
</protein>
<name>A0ABY8QDM7_9RHOB</name>
<feature type="transmembrane region" description="Helical" evidence="2">
    <location>
        <begin position="31"/>
        <end position="56"/>
    </location>
</feature>
<keyword evidence="2" id="KW-0812">Transmembrane</keyword>
<proteinExistence type="predicted"/>
<gene>
    <name evidence="3" type="ORF">QF118_12320</name>
</gene>
<accession>A0ABY8QDM7</accession>
<dbReference type="InterPro" id="IPR021273">
    <property type="entry name" value="DUF2852"/>
</dbReference>